<dbReference type="Proteomes" id="UP000887116">
    <property type="component" value="Unassembled WGS sequence"/>
</dbReference>
<evidence type="ECO:0000313" key="2">
    <source>
        <dbReference type="Proteomes" id="UP000887116"/>
    </source>
</evidence>
<sequence length="78" mass="8500">MAAIVMVRVNFDLKEDGKKLPKGGGKRRGTKSDYCCVVGMWPSPKEIGLELCSILIEGMICSDDSVTGLHAILCSWIQ</sequence>
<protein>
    <submittedName>
        <fullName evidence="1">Uncharacterized protein</fullName>
    </submittedName>
</protein>
<accession>A0A8X6LDG3</accession>
<proteinExistence type="predicted"/>
<dbReference type="AlphaFoldDB" id="A0A8X6LDG3"/>
<reference evidence="1" key="1">
    <citation type="submission" date="2020-07" db="EMBL/GenBank/DDBJ databases">
        <title>Multicomponent nature underlies the extraordinary mechanical properties of spider dragline silk.</title>
        <authorList>
            <person name="Kono N."/>
            <person name="Nakamura H."/>
            <person name="Mori M."/>
            <person name="Yoshida Y."/>
            <person name="Ohtoshi R."/>
            <person name="Malay A.D."/>
            <person name="Moran D.A.P."/>
            <person name="Tomita M."/>
            <person name="Numata K."/>
            <person name="Arakawa K."/>
        </authorList>
    </citation>
    <scope>NUCLEOTIDE SEQUENCE</scope>
</reference>
<name>A0A8X6LDG3_TRICU</name>
<comment type="caution">
    <text evidence="1">The sequence shown here is derived from an EMBL/GenBank/DDBJ whole genome shotgun (WGS) entry which is preliminary data.</text>
</comment>
<dbReference type="EMBL" id="BMAO01035563">
    <property type="protein sequence ID" value="GFR04387.1"/>
    <property type="molecule type" value="Genomic_DNA"/>
</dbReference>
<organism evidence="1 2">
    <name type="scientific">Trichonephila clavata</name>
    <name type="common">Joro spider</name>
    <name type="synonym">Nephila clavata</name>
    <dbReference type="NCBI Taxonomy" id="2740835"/>
    <lineage>
        <taxon>Eukaryota</taxon>
        <taxon>Metazoa</taxon>
        <taxon>Ecdysozoa</taxon>
        <taxon>Arthropoda</taxon>
        <taxon>Chelicerata</taxon>
        <taxon>Arachnida</taxon>
        <taxon>Araneae</taxon>
        <taxon>Araneomorphae</taxon>
        <taxon>Entelegynae</taxon>
        <taxon>Araneoidea</taxon>
        <taxon>Nephilidae</taxon>
        <taxon>Trichonephila</taxon>
    </lineage>
</organism>
<evidence type="ECO:0000313" key="1">
    <source>
        <dbReference type="EMBL" id="GFR04387.1"/>
    </source>
</evidence>
<gene>
    <name evidence="1" type="ORF">TNCT_430051</name>
</gene>
<keyword evidence="2" id="KW-1185">Reference proteome</keyword>